<feature type="domain" description="Rhodanese" evidence="13">
    <location>
        <begin position="417"/>
        <end position="518"/>
    </location>
</feature>
<comment type="subcellular location">
    <subcellularLocation>
        <location evidence="1">Cytoplasm</location>
        <location evidence="1">Cytosol</location>
    </subcellularLocation>
</comment>
<dbReference type="PANTHER" id="PTHR10953:SF102">
    <property type="entry name" value="ADENYLYLTRANSFERASE AND SULFURTRANSFERASE MOCS3"/>
    <property type="match status" value="1"/>
</dbReference>
<dbReference type="InterPro" id="IPR035985">
    <property type="entry name" value="Ubiquitin-activating_enz"/>
</dbReference>
<keyword evidence="9 11" id="KW-0501">Molybdenum cofactor biosynthesis</keyword>
<comment type="pathway">
    <text evidence="11">tRNA modification; 5-methoxycarbonylmethyl-2-thiouridine-tRNA biosynthesis.</text>
</comment>
<keyword evidence="2 11" id="KW-0963">Cytoplasm</keyword>
<dbReference type="FunFam" id="3.40.250.10:FF:000014">
    <property type="entry name" value="Adenylyltransferase and sulfurtransferase MOCS3"/>
    <property type="match status" value="1"/>
</dbReference>
<protein>
    <recommendedName>
        <fullName evidence="11">Adenylyltransferase and sulfurtransferase MOCS3 homolog</fullName>
    </recommendedName>
    <alternativeName>
        <fullName evidence="11">UBA4 homolog</fullName>
    </alternativeName>
    <alternativeName>
        <fullName evidence="11">Ubiquitin-like protein activator 4 homolog</fullName>
    </alternativeName>
    <domain>
        <recommendedName>
            <fullName evidence="11">Adenylyltransferase</fullName>
            <ecNumber evidence="11">2.7.7.-</ecNumber>
        </recommendedName>
    </domain>
    <domain>
        <recommendedName>
            <fullName evidence="11">Sulfurtransferase</fullName>
            <ecNumber evidence="11">2.8.1.-</ecNumber>
        </recommendedName>
    </domain>
</protein>
<feature type="binding site" evidence="11">
    <location>
        <position position="370"/>
    </location>
    <ligand>
        <name>Zn(2+)</name>
        <dbReference type="ChEBI" id="CHEBI:29105"/>
    </ligand>
</feature>
<dbReference type="PROSITE" id="PS50206">
    <property type="entry name" value="RHODANESE_3"/>
    <property type="match status" value="1"/>
</dbReference>
<dbReference type="GO" id="GO:0005829">
    <property type="term" value="C:cytosol"/>
    <property type="evidence" value="ECO:0007669"/>
    <property type="project" value="UniProtKB-SubCell"/>
</dbReference>
<evidence type="ECO:0000256" key="11">
    <source>
        <dbReference type="HAMAP-Rule" id="MF_03049"/>
    </source>
</evidence>
<dbReference type="InterPro" id="IPR001763">
    <property type="entry name" value="Rhodanese-like_dom"/>
</dbReference>
<dbReference type="InterPro" id="IPR000594">
    <property type="entry name" value="ThiF_NAD_FAD-bd"/>
</dbReference>
<feature type="binding site" evidence="11">
    <location>
        <position position="292"/>
    </location>
    <ligand>
        <name>Zn(2+)</name>
        <dbReference type="ChEBI" id="CHEBI:29105"/>
    </ligand>
</feature>
<evidence type="ECO:0000256" key="5">
    <source>
        <dbReference type="ARBA" id="ARBA00022723"/>
    </source>
</evidence>
<dbReference type="NCBIfam" id="NF004281">
    <property type="entry name" value="PRK05690.1"/>
    <property type="match status" value="1"/>
</dbReference>
<comment type="similarity">
    <text evidence="11">In the N-terminal section; belongs to the HesA/MoeB/ThiF family. UBA4 subfamily.</text>
</comment>
<evidence type="ECO:0000256" key="1">
    <source>
        <dbReference type="ARBA" id="ARBA00004514"/>
    </source>
</evidence>
<dbReference type="AlphaFoldDB" id="A0A8D8AH88"/>
<comment type="cofactor">
    <cofactor evidence="11">
        <name>Zn(2+)</name>
        <dbReference type="ChEBI" id="CHEBI:29105"/>
    </cofactor>
    <text evidence="11">Binds 1 zinc ion per subunit.</text>
</comment>
<feature type="binding site" evidence="11">
    <location>
        <position position="207"/>
    </location>
    <ligand>
        <name>ATP</name>
        <dbReference type="ChEBI" id="CHEBI:30616"/>
    </ligand>
</feature>
<organism evidence="14">
    <name type="scientific">Culex pipiens</name>
    <name type="common">House mosquito</name>
    <dbReference type="NCBI Taxonomy" id="7175"/>
    <lineage>
        <taxon>Eukaryota</taxon>
        <taxon>Metazoa</taxon>
        <taxon>Ecdysozoa</taxon>
        <taxon>Arthropoda</taxon>
        <taxon>Hexapoda</taxon>
        <taxon>Insecta</taxon>
        <taxon>Pterygota</taxon>
        <taxon>Neoptera</taxon>
        <taxon>Endopterygota</taxon>
        <taxon>Diptera</taxon>
        <taxon>Nematocera</taxon>
        <taxon>Culicoidea</taxon>
        <taxon>Culicidae</taxon>
        <taxon>Culicinae</taxon>
        <taxon>Culicini</taxon>
        <taxon>Culex</taxon>
        <taxon>Culex</taxon>
    </lineage>
</organism>
<dbReference type="GO" id="GO:0070566">
    <property type="term" value="F:adenylyltransferase activity"/>
    <property type="evidence" value="ECO:0007669"/>
    <property type="project" value="InterPro"/>
</dbReference>
<keyword evidence="5 11" id="KW-0479">Metal-binding</keyword>
<name>A0A8D8AH88_CULPI</name>
<dbReference type="GO" id="GO:0042292">
    <property type="term" value="F:URM1 activating enzyme activity"/>
    <property type="evidence" value="ECO:0007669"/>
    <property type="project" value="TreeGrafter"/>
</dbReference>
<feature type="binding site" evidence="11">
    <location>
        <begin position="190"/>
        <end position="194"/>
    </location>
    <ligand>
        <name>ATP</name>
        <dbReference type="ChEBI" id="CHEBI:30616"/>
    </ligand>
</feature>
<evidence type="ECO:0000256" key="3">
    <source>
        <dbReference type="ARBA" id="ARBA00022679"/>
    </source>
</evidence>
<dbReference type="UniPathway" id="UPA00988"/>
<keyword evidence="6 11" id="KW-0547">Nucleotide-binding</keyword>
<feature type="binding site" evidence="11">
    <location>
        <position position="162"/>
    </location>
    <ligand>
        <name>ATP</name>
        <dbReference type="ChEBI" id="CHEBI:30616"/>
    </ligand>
</feature>
<dbReference type="GO" id="GO:0032447">
    <property type="term" value="P:protein urmylation"/>
    <property type="evidence" value="ECO:0007669"/>
    <property type="project" value="TreeGrafter"/>
</dbReference>
<dbReference type="HAMAP" id="MF_03049">
    <property type="entry name" value="MOCS3_Uba4"/>
    <property type="match status" value="1"/>
</dbReference>
<dbReference type="GO" id="GO:0004792">
    <property type="term" value="F:thiosulfate-cyanide sulfurtransferase activity"/>
    <property type="evidence" value="ECO:0007669"/>
    <property type="project" value="TreeGrafter"/>
</dbReference>
<dbReference type="CDD" id="cd00757">
    <property type="entry name" value="ThiF_MoeB_HesA_family"/>
    <property type="match status" value="1"/>
</dbReference>
<proteinExistence type="inferred from homology"/>
<accession>A0A8D8AH88</accession>
<evidence type="ECO:0000256" key="9">
    <source>
        <dbReference type="ARBA" id="ARBA00023150"/>
    </source>
</evidence>
<dbReference type="InterPro" id="IPR036873">
    <property type="entry name" value="Rhodanese-like_dom_sf"/>
</dbReference>
<dbReference type="Gene3D" id="3.40.50.720">
    <property type="entry name" value="NAD(P)-binding Rossmann-like Domain"/>
    <property type="match status" value="1"/>
</dbReference>
<feature type="coiled-coil region" evidence="12">
    <location>
        <begin position="82"/>
        <end position="120"/>
    </location>
</feature>
<feature type="binding site" evidence="11">
    <location>
        <position position="183"/>
    </location>
    <ligand>
        <name>ATP</name>
        <dbReference type="ChEBI" id="CHEBI:30616"/>
    </ligand>
</feature>
<evidence type="ECO:0000256" key="6">
    <source>
        <dbReference type="ARBA" id="ARBA00022741"/>
    </source>
</evidence>
<evidence type="ECO:0000256" key="2">
    <source>
        <dbReference type="ARBA" id="ARBA00022490"/>
    </source>
</evidence>
<feature type="active site" description="Glycyl thioester intermediate; for adenylyltransferase activity" evidence="11">
    <location>
        <position position="309"/>
    </location>
</feature>
<evidence type="ECO:0000259" key="13">
    <source>
        <dbReference type="PROSITE" id="PS50206"/>
    </source>
</evidence>
<dbReference type="Gene3D" id="3.40.250.10">
    <property type="entry name" value="Rhodanese-like domain"/>
    <property type="match status" value="1"/>
</dbReference>
<evidence type="ECO:0000256" key="4">
    <source>
        <dbReference type="ARBA" id="ARBA00022694"/>
    </source>
</evidence>
<keyword evidence="4 11" id="KW-0819">tRNA processing</keyword>
<dbReference type="Pfam" id="PF00899">
    <property type="entry name" value="ThiF"/>
    <property type="match status" value="1"/>
</dbReference>
<dbReference type="GO" id="GO:0006777">
    <property type="term" value="P:Mo-molybdopterin cofactor biosynthetic process"/>
    <property type="evidence" value="ECO:0007669"/>
    <property type="project" value="UniProtKB-UniRule"/>
</dbReference>
<dbReference type="SMART" id="SM00450">
    <property type="entry name" value="RHOD"/>
    <property type="match status" value="1"/>
</dbReference>
<evidence type="ECO:0000256" key="12">
    <source>
        <dbReference type="SAM" id="Coils"/>
    </source>
</evidence>
<reference evidence="14" key="1">
    <citation type="submission" date="2021-05" db="EMBL/GenBank/DDBJ databases">
        <authorList>
            <person name="Alioto T."/>
            <person name="Alioto T."/>
            <person name="Gomez Garrido J."/>
        </authorList>
    </citation>
    <scope>NUCLEOTIDE SEQUENCE</scope>
</reference>
<feature type="binding site" evidence="11">
    <location>
        <begin position="251"/>
        <end position="252"/>
    </location>
    <ligand>
        <name>ATP</name>
        <dbReference type="ChEBI" id="CHEBI:30616"/>
    </ligand>
</feature>
<dbReference type="EC" id="2.8.1.-" evidence="11"/>
<feature type="binding site" evidence="11">
    <location>
        <position position="295"/>
    </location>
    <ligand>
        <name>Zn(2+)</name>
        <dbReference type="ChEBI" id="CHEBI:29105"/>
    </ligand>
</feature>
<dbReference type="FunFam" id="3.40.50.720:FF:000206">
    <property type="entry name" value="Adenylyltransferase and sulfurtransferase MOCS3"/>
    <property type="match status" value="1"/>
</dbReference>
<evidence type="ECO:0000256" key="8">
    <source>
        <dbReference type="ARBA" id="ARBA00022840"/>
    </source>
</evidence>
<dbReference type="GO" id="GO:0046872">
    <property type="term" value="F:metal ion binding"/>
    <property type="evidence" value="ECO:0007669"/>
    <property type="project" value="UniProtKB-KW"/>
</dbReference>
<comment type="function">
    <text evidence="11">Plays a central role in 2-thiolation of mcm(5)S(2)U at tRNA wobble positions of cytosolic tRNA(Lys), tRNA(Glu) and tRNA(Gln). Acts by mediating the C-terminal thiocarboxylation of the sulfur carrier URM1. Its N-terminus first activates URM1 as acyl-adenylate (-COAMP), then the persulfide sulfur on the catalytic cysteine is transferred to URM1 to form thiocarboxylation (-COSH) of its C-terminus. The reaction probably involves hydrogen sulfide that is generated from the persulfide intermediate and that acts as nucleophile towards URM1. Subsequently, a transient disulfide bond is formed. Does not use thiosulfate as sulfur donor; NFS1 probably acting as a sulfur donor for thiocarboxylation reactions.</text>
</comment>
<sequence length="520" mass="57886">MHARLACYDSGNCHARGRFSSVHTRTRNERQISLGALRAVSTRVPKHFEAGWRFAAKVSISDYFFTFKLLLGHFRPKQRLVRMEGDTEIAELESDIRTLRKQLKEKVQQLKTLKKHFQKNCITKLNNNEIARYSRQIILSEIGVQGQLKLKRASVLVVGAGGLGCPSSLYLAGAGVGHIGILDYDEVELTNLHRQLLHTESTVGLTKVDSVRDYLQELNSQIEVSTHYTQLTSDNALTILEQYDIVVDATDNVATRYLLNDACVLLKKPLVSGSALQLEGQLTVYNHKSGPCYRCLFPNPPPPETVTNCGDGGVLGAITGVIGALQALETIKIILGNDGVLSGRLLLFDGHQSSFRNLKLRGKKADCVVCSDNATLTKLIDYEQFCSMKATDKDSHLALLTPEERITVQEYKRIVDSKQRHVLVDVRGANQFEICQLPCSVNVPIEDILKNRRGVTDILGSSESDDEVAVFVVCRRGNDSQLAVRHLAPLFKERGLPTPRDIVGGLHAWTRNVDKEFPIY</sequence>
<keyword evidence="8 11" id="KW-0067">ATP-binding</keyword>
<dbReference type="GO" id="GO:0005524">
    <property type="term" value="F:ATP binding"/>
    <property type="evidence" value="ECO:0007669"/>
    <property type="project" value="UniProtKB-KW"/>
</dbReference>
<feature type="active site" description="Cysteine persulfide intermediate; for sulfurtransferase activity" evidence="11">
    <location>
        <position position="474"/>
    </location>
</feature>
<keyword evidence="7 11" id="KW-0862">Zinc</keyword>
<dbReference type="PANTHER" id="PTHR10953">
    <property type="entry name" value="UBIQUITIN-ACTIVATING ENZYME E1"/>
    <property type="match status" value="1"/>
</dbReference>
<evidence type="ECO:0000256" key="10">
    <source>
        <dbReference type="ARBA" id="ARBA00023268"/>
    </source>
</evidence>
<dbReference type="EMBL" id="HBUE01025658">
    <property type="protein sequence ID" value="CAG6454281.1"/>
    <property type="molecule type" value="Transcribed_RNA"/>
</dbReference>
<keyword evidence="14" id="KW-0548">Nucleotidyltransferase</keyword>
<keyword evidence="12" id="KW-0175">Coiled coil</keyword>
<dbReference type="InterPro" id="IPR028885">
    <property type="entry name" value="MOCS3/Uba4"/>
</dbReference>
<keyword evidence="3 11" id="KW-0808">Transferase</keyword>
<keyword evidence="10 11" id="KW-0511">Multifunctional enzyme</keyword>
<dbReference type="EC" id="2.7.7.-" evidence="11"/>
<feature type="binding site" evidence="11">
    <location>
        <position position="367"/>
    </location>
    <ligand>
        <name>Zn(2+)</name>
        <dbReference type="ChEBI" id="CHEBI:29105"/>
    </ligand>
</feature>
<dbReference type="SUPFAM" id="SSF69572">
    <property type="entry name" value="Activating enzymes of the ubiquitin-like proteins"/>
    <property type="match status" value="1"/>
</dbReference>
<dbReference type="Pfam" id="PF00581">
    <property type="entry name" value="Rhodanese"/>
    <property type="match status" value="1"/>
</dbReference>
<dbReference type="InterPro" id="IPR045886">
    <property type="entry name" value="ThiF/MoeB/HesA"/>
</dbReference>
<evidence type="ECO:0000313" key="14">
    <source>
        <dbReference type="EMBL" id="CAG6454281.1"/>
    </source>
</evidence>
<dbReference type="GO" id="GO:0002143">
    <property type="term" value="P:tRNA wobble position uridine thiolation"/>
    <property type="evidence" value="ECO:0007669"/>
    <property type="project" value="InterPro"/>
</dbReference>
<evidence type="ECO:0000256" key="7">
    <source>
        <dbReference type="ARBA" id="ARBA00022833"/>
    </source>
</evidence>